<evidence type="ECO:0000256" key="1">
    <source>
        <dbReference type="ARBA" id="ARBA00009183"/>
    </source>
</evidence>
<feature type="domain" description="FAD dependent oxidoreductase" evidence="7">
    <location>
        <begin position="17"/>
        <end position="56"/>
    </location>
</feature>
<keyword evidence="4" id="KW-0560">Oxidoreductase</keyword>
<dbReference type="Pfam" id="PF01266">
    <property type="entry name" value="DAO"/>
    <property type="match status" value="1"/>
</dbReference>
<evidence type="ECO:0000256" key="5">
    <source>
        <dbReference type="ARBA" id="ARBA00039148"/>
    </source>
</evidence>
<dbReference type="EC" id="1.14.13.168" evidence="5"/>
<keyword evidence="2" id="KW-0285">Flavoprotein</keyword>
<reference evidence="8" key="1">
    <citation type="journal article" date="2021" name="Proc. Natl. Acad. Sci. U.S.A.">
        <title>Three genomes in the algal genus Volvox reveal the fate of a haploid sex-determining region after a transition to homothallism.</title>
        <authorList>
            <person name="Yamamoto K."/>
            <person name="Hamaji T."/>
            <person name="Kawai-Toyooka H."/>
            <person name="Matsuzaki R."/>
            <person name="Takahashi F."/>
            <person name="Nishimura Y."/>
            <person name="Kawachi M."/>
            <person name="Noguchi H."/>
            <person name="Minakuchi Y."/>
            <person name="Umen J.G."/>
            <person name="Toyoda A."/>
            <person name="Nozaki H."/>
        </authorList>
    </citation>
    <scope>NUCLEOTIDE SEQUENCE</scope>
    <source>
        <strain evidence="8">NIES-3785</strain>
    </source>
</reference>
<comment type="similarity">
    <text evidence="1">Belongs to the FMO family.</text>
</comment>
<feature type="non-terminal residue" evidence="8">
    <location>
        <position position="674"/>
    </location>
</feature>
<gene>
    <name evidence="8" type="ORF">Vretimale_914</name>
</gene>
<comment type="catalytic activity">
    <reaction evidence="6">
        <text>indole-3-pyruvate + NADPH + O2 + H(+) = (indol-3-yl)acetate + CO2 + NADP(+) + H2O</text>
        <dbReference type="Rhea" id="RHEA:34331"/>
        <dbReference type="ChEBI" id="CHEBI:15377"/>
        <dbReference type="ChEBI" id="CHEBI:15378"/>
        <dbReference type="ChEBI" id="CHEBI:15379"/>
        <dbReference type="ChEBI" id="CHEBI:16526"/>
        <dbReference type="ChEBI" id="CHEBI:17640"/>
        <dbReference type="ChEBI" id="CHEBI:30854"/>
        <dbReference type="ChEBI" id="CHEBI:57783"/>
        <dbReference type="ChEBI" id="CHEBI:58349"/>
        <dbReference type="EC" id="1.14.13.168"/>
    </reaction>
</comment>
<dbReference type="EMBL" id="BNCQ01000001">
    <property type="protein sequence ID" value="GIL94692.1"/>
    <property type="molecule type" value="Genomic_DNA"/>
</dbReference>
<dbReference type="Proteomes" id="UP000722791">
    <property type="component" value="Unassembled WGS sequence"/>
</dbReference>
<dbReference type="AlphaFoldDB" id="A0A8J4D6H6"/>
<evidence type="ECO:0000313" key="9">
    <source>
        <dbReference type="Proteomes" id="UP000722791"/>
    </source>
</evidence>
<evidence type="ECO:0000256" key="3">
    <source>
        <dbReference type="ARBA" id="ARBA00022827"/>
    </source>
</evidence>
<evidence type="ECO:0000313" key="8">
    <source>
        <dbReference type="EMBL" id="GIL94692.1"/>
    </source>
</evidence>
<dbReference type="GO" id="GO:0103075">
    <property type="term" value="F:indole-3-pyruvate monooxygenase activity"/>
    <property type="evidence" value="ECO:0007669"/>
    <property type="project" value="UniProtKB-EC"/>
</dbReference>
<evidence type="ECO:0000256" key="2">
    <source>
        <dbReference type="ARBA" id="ARBA00022630"/>
    </source>
</evidence>
<evidence type="ECO:0000256" key="6">
    <source>
        <dbReference type="ARBA" id="ARBA00047707"/>
    </source>
</evidence>
<dbReference type="GO" id="GO:0050660">
    <property type="term" value="F:flavin adenine dinucleotide binding"/>
    <property type="evidence" value="ECO:0007669"/>
    <property type="project" value="InterPro"/>
</dbReference>
<evidence type="ECO:0000259" key="7">
    <source>
        <dbReference type="Pfam" id="PF01266"/>
    </source>
</evidence>
<keyword evidence="3" id="KW-0274">FAD</keyword>
<name>A0A8J4D6H6_9CHLO</name>
<dbReference type="GO" id="GO:0050661">
    <property type="term" value="F:NADP binding"/>
    <property type="evidence" value="ECO:0007669"/>
    <property type="project" value="InterPro"/>
</dbReference>
<dbReference type="Pfam" id="PF00743">
    <property type="entry name" value="FMO-like"/>
    <property type="match status" value="1"/>
</dbReference>
<evidence type="ECO:0000256" key="4">
    <source>
        <dbReference type="ARBA" id="ARBA00023002"/>
    </source>
</evidence>
<dbReference type="InterPro" id="IPR006076">
    <property type="entry name" value="FAD-dep_OxRdtase"/>
</dbReference>
<organism evidence="8 9">
    <name type="scientific">Volvox reticuliferus</name>
    <dbReference type="NCBI Taxonomy" id="1737510"/>
    <lineage>
        <taxon>Eukaryota</taxon>
        <taxon>Viridiplantae</taxon>
        <taxon>Chlorophyta</taxon>
        <taxon>core chlorophytes</taxon>
        <taxon>Chlorophyceae</taxon>
        <taxon>CS clade</taxon>
        <taxon>Chlamydomonadales</taxon>
        <taxon>Volvocaceae</taxon>
        <taxon>Volvox</taxon>
    </lineage>
</organism>
<dbReference type="InterPro" id="IPR050982">
    <property type="entry name" value="Auxin_biosynth/cation_transpt"/>
</dbReference>
<dbReference type="InterPro" id="IPR036188">
    <property type="entry name" value="FAD/NAD-bd_sf"/>
</dbReference>
<dbReference type="PANTHER" id="PTHR43539">
    <property type="entry name" value="FLAVIN-BINDING MONOOXYGENASE-LIKE PROTEIN (AFU_ORTHOLOGUE AFUA_4G09220)"/>
    <property type="match status" value="1"/>
</dbReference>
<comment type="caution">
    <text evidence="8">The sequence shown here is derived from an EMBL/GenBank/DDBJ whole genome shotgun (WGS) entry which is preliminary data.</text>
</comment>
<dbReference type="Gene3D" id="3.50.50.60">
    <property type="entry name" value="FAD/NAD(P)-binding domain"/>
    <property type="match status" value="2"/>
</dbReference>
<dbReference type="GO" id="GO:0004499">
    <property type="term" value="F:N,N-dimethylaniline monooxygenase activity"/>
    <property type="evidence" value="ECO:0007669"/>
    <property type="project" value="InterPro"/>
</dbReference>
<accession>A0A8J4D6H6</accession>
<sequence>MDGATRPSQPRSAISSVVVGAGVTGLVCARALLEAGVSVVVVEAAPDLFPGAASKRFSVDLIDKYPDLAALISLPEFRPPSGVSPDDLHQYLLAYVEHFKLRQHIIFSCKLEHAQVGEDGRWCLVCSDLLDPQRLHRLTSDFLIISAGACLSQTIPQLKGAAEFVGLHCHARELTELRDAATVVSGQHVVVLGDDRTAVECARRAVDGGAASVTLLYRQPHWPLPSSLLGRPLPHLEYSRCLPMLLFPPYYTSGGATRALSSLIAPLRRLFWWRLQRRLVRKYGVGEPTRPPVNVMRDMFYSSQANPDRDNWIGMLQGTSVRLVRGHIDRLGTDCVVLDDQTSLHATVLVHCTTHTRNYTVFDPELQASLGIRKDGLHLYRGLVPPAVPSLAFLGCQTTSPYSWLTASLQAAWVAELATGRLRLPRLRDMRMDVLQQRRWRRRAFPPQHNRGGLLQWYAGPYHDQLLSDLGVVPAKVKAKGMNGCVPLFGPCSSYTPDDYHRLFHDDGNNASSSPYASALSNKRRKTAGAVGDDGETIEITLRGNGFSLTSNRSAATPAEAAGVSTTGPVTSISMSPSRRALIERRASMERRQSIDTPRRLSNDAATRAALAQVSVTSNASRLQLLLNSRVSNAPVVDASEASAEPQFDFLATNSLCMPRGLSPAAGLAMAVAS</sequence>
<protein>
    <recommendedName>
        <fullName evidence="5">indole-3-pyruvate monooxygenase</fullName>
        <ecNumber evidence="5">1.14.13.168</ecNumber>
    </recommendedName>
</protein>
<dbReference type="InterPro" id="IPR020946">
    <property type="entry name" value="Flavin_mOase-like"/>
</dbReference>
<dbReference type="SUPFAM" id="SSF51905">
    <property type="entry name" value="FAD/NAD(P)-binding domain"/>
    <property type="match status" value="1"/>
</dbReference>
<proteinExistence type="inferred from homology"/>
<dbReference type="PANTHER" id="PTHR43539:SF78">
    <property type="entry name" value="FLAVIN-CONTAINING MONOOXYGENASE"/>
    <property type="match status" value="1"/>
</dbReference>